<comment type="similarity">
    <text evidence="2 5">Belongs to the RRS1 family.</text>
</comment>
<evidence type="ECO:0000256" key="6">
    <source>
        <dbReference type="SAM" id="MobiDB-lite"/>
    </source>
</evidence>
<evidence type="ECO:0000256" key="4">
    <source>
        <dbReference type="ARBA" id="ARBA00023242"/>
    </source>
</evidence>
<gene>
    <name evidence="7" type="ORF">L210DRAFT_3406163</name>
</gene>
<dbReference type="Proteomes" id="UP001194468">
    <property type="component" value="Unassembled WGS sequence"/>
</dbReference>
<evidence type="ECO:0000256" key="2">
    <source>
        <dbReference type="ARBA" id="ARBA00010077"/>
    </source>
</evidence>
<evidence type="ECO:0000313" key="7">
    <source>
        <dbReference type="EMBL" id="KAF8437281.1"/>
    </source>
</evidence>
<keyword evidence="4 5" id="KW-0539">Nucleus</keyword>
<dbReference type="AlphaFoldDB" id="A0AAD4BQJ6"/>
<accession>A0AAD4BQJ6</accession>
<comment type="function">
    <text evidence="5">Involved in ribosomal large subunit assembly.</text>
</comment>
<keyword evidence="3 5" id="KW-0690">Ribosome biogenesis</keyword>
<keyword evidence="8" id="KW-1185">Reference proteome</keyword>
<evidence type="ECO:0000313" key="8">
    <source>
        <dbReference type="Proteomes" id="UP001194468"/>
    </source>
</evidence>
<proteinExistence type="inferred from homology"/>
<dbReference type="InterPro" id="IPR007023">
    <property type="entry name" value="Ribosom_reg"/>
</dbReference>
<evidence type="ECO:0000256" key="5">
    <source>
        <dbReference type="RuleBase" id="RU364132"/>
    </source>
</evidence>
<reference evidence="7" key="1">
    <citation type="submission" date="2019-10" db="EMBL/GenBank/DDBJ databases">
        <authorList>
            <consortium name="DOE Joint Genome Institute"/>
            <person name="Kuo A."/>
            <person name="Miyauchi S."/>
            <person name="Kiss E."/>
            <person name="Drula E."/>
            <person name="Kohler A."/>
            <person name="Sanchez-Garcia M."/>
            <person name="Andreopoulos B."/>
            <person name="Barry K.W."/>
            <person name="Bonito G."/>
            <person name="Buee M."/>
            <person name="Carver A."/>
            <person name="Chen C."/>
            <person name="Cichocki N."/>
            <person name="Clum A."/>
            <person name="Culley D."/>
            <person name="Crous P.W."/>
            <person name="Fauchery L."/>
            <person name="Girlanda M."/>
            <person name="Hayes R."/>
            <person name="Keri Z."/>
            <person name="LaButti K."/>
            <person name="Lipzen A."/>
            <person name="Lombard V."/>
            <person name="Magnuson J."/>
            <person name="Maillard F."/>
            <person name="Morin E."/>
            <person name="Murat C."/>
            <person name="Nolan M."/>
            <person name="Ohm R."/>
            <person name="Pangilinan J."/>
            <person name="Pereira M."/>
            <person name="Perotto S."/>
            <person name="Peter M."/>
            <person name="Riley R."/>
            <person name="Sitrit Y."/>
            <person name="Stielow B."/>
            <person name="Szollosi G."/>
            <person name="Zifcakova L."/>
            <person name="Stursova M."/>
            <person name="Spatafora J.W."/>
            <person name="Tedersoo L."/>
            <person name="Vaario L.-M."/>
            <person name="Yamada A."/>
            <person name="Yan M."/>
            <person name="Wang P."/>
            <person name="Xu J."/>
            <person name="Bruns T."/>
            <person name="Baldrian P."/>
            <person name="Vilgalys R."/>
            <person name="Henrissat B."/>
            <person name="Grigoriev I.V."/>
            <person name="Hibbett D."/>
            <person name="Nagy L.G."/>
            <person name="Martin F.M."/>
        </authorList>
    </citation>
    <scope>NUCLEOTIDE SEQUENCE</scope>
    <source>
        <strain evidence="7">BED1</strain>
    </source>
</reference>
<dbReference type="Pfam" id="PF04939">
    <property type="entry name" value="RRS1"/>
    <property type="match status" value="1"/>
</dbReference>
<organism evidence="7 8">
    <name type="scientific">Boletus edulis BED1</name>
    <dbReference type="NCBI Taxonomy" id="1328754"/>
    <lineage>
        <taxon>Eukaryota</taxon>
        <taxon>Fungi</taxon>
        <taxon>Dikarya</taxon>
        <taxon>Basidiomycota</taxon>
        <taxon>Agaricomycotina</taxon>
        <taxon>Agaricomycetes</taxon>
        <taxon>Agaricomycetidae</taxon>
        <taxon>Boletales</taxon>
        <taxon>Boletineae</taxon>
        <taxon>Boletaceae</taxon>
        <taxon>Boletoideae</taxon>
        <taxon>Boletus</taxon>
    </lineage>
</organism>
<dbReference type="GO" id="GO:0005634">
    <property type="term" value="C:nucleus"/>
    <property type="evidence" value="ECO:0007669"/>
    <property type="project" value="UniProtKB-SubCell"/>
</dbReference>
<dbReference type="GO" id="GO:0042254">
    <property type="term" value="P:ribosome biogenesis"/>
    <property type="evidence" value="ECO:0007669"/>
    <property type="project" value="UniProtKB-KW"/>
</dbReference>
<comment type="caution">
    <text evidence="7">The sequence shown here is derived from an EMBL/GenBank/DDBJ whole genome shotgun (WGS) entry which is preliminary data.</text>
</comment>
<evidence type="ECO:0000256" key="1">
    <source>
        <dbReference type="ARBA" id="ARBA00004123"/>
    </source>
</evidence>
<comment type="subcellular location">
    <subcellularLocation>
        <location evidence="1 5">Nucleus</location>
    </subcellularLocation>
</comment>
<dbReference type="EMBL" id="WHUW01000019">
    <property type="protein sequence ID" value="KAF8437281.1"/>
    <property type="molecule type" value="Genomic_DNA"/>
</dbReference>
<protein>
    <recommendedName>
        <fullName evidence="5">Ribosome biogenesis regulatory protein</fullName>
    </recommendedName>
</protein>
<sequence length="312" mass="34605">MDVSDLLASHSANLPSTTVDKDTPLDVDIGFLTVTDPNPIDQESYTANLEEYLQSTARDGIQALLAALYALPIHPSQDGPLAQLPLPTTPLPRAKHLPVSKQPTKWERFAAAKGIQKVRRERKIWDEEKQAWVARWGRDGKNKEKEGQWIHQVKANAAVDDDPSQQAKTARKARVAKNERQRLQNLALAEEAQATREARTQRHADIDRTLASTRISTGSMGKFDKQLEGDKKMRGVKRKFDPAEASVEQEKQTSLALLSKLEGEAKRTRKDKGDDVLNVRKAIRTVSKGKGGVALGRETAQAGKSKGKRGKR</sequence>
<reference evidence="7" key="2">
    <citation type="journal article" date="2020" name="Nat. Commun.">
        <title>Large-scale genome sequencing of mycorrhizal fungi provides insights into the early evolution of symbiotic traits.</title>
        <authorList>
            <person name="Miyauchi S."/>
            <person name="Kiss E."/>
            <person name="Kuo A."/>
            <person name="Drula E."/>
            <person name="Kohler A."/>
            <person name="Sanchez-Garcia M."/>
            <person name="Morin E."/>
            <person name="Andreopoulos B."/>
            <person name="Barry K.W."/>
            <person name="Bonito G."/>
            <person name="Buee M."/>
            <person name="Carver A."/>
            <person name="Chen C."/>
            <person name="Cichocki N."/>
            <person name="Clum A."/>
            <person name="Culley D."/>
            <person name="Crous P.W."/>
            <person name="Fauchery L."/>
            <person name="Girlanda M."/>
            <person name="Hayes R.D."/>
            <person name="Keri Z."/>
            <person name="LaButti K."/>
            <person name="Lipzen A."/>
            <person name="Lombard V."/>
            <person name="Magnuson J."/>
            <person name="Maillard F."/>
            <person name="Murat C."/>
            <person name="Nolan M."/>
            <person name="Ohm R.A."/>
            <person name="Pangilinan J."/>
            <person name="Pereira M.F."/>
            <person name="Perotto S."/>
            <person name="Peter M."/>
            <person name="Pfister S."/>
            <person name="Riley R."/>
            <person name="Sitrit Y."/>
            <person name="Stielow J.B."/>
            <person name="Szollosi G."/>
            <person name="Zifcakova L."/>
            <person name="Stursova M."/>
            <person name="Spatafora J.W."/>
            <person name="Tedersoo L."/>
            <person name="Vaario L.M."/>
            <person name="Yamada A."/>
            <person name="Yan M."/>
            <person name="Wang P."/>
            <person name="Xu J."/>
            <person name="Bruns T."/>
            <person name="Baldrian P."/>
            <person name="Vilgalys R."/>
            <person name="Dunand C."/>
            <person name="Henrissat B."/>
            <person name="Grigoriev I.V."/>
            <person name="Hibbett D."/>
            <person name="Nagy L.G."/>
            <person name="Martin F.M."/>
        </authorList>
    </citation>
    <scope>NUCLEOTIDE SEQUENCE</scope>
    <source>
        <strain evidence="7">BED1</strain>
    </source>
</reference>
<evidence type="ECO:0000256" key="3">
    <source>
        <dbReference type="ARBA" id="ARBA00022517"/>
    </source>
</evidence>
<name>A0AAD4BQJ6_BOLED</name>
<feature type="region of interest" description="Disordered" evidence="6">
    <location>
        <begin position="287"/>
        <end position="312"/>
    </location>
</feature>